<protein>
    <submittedName>
        <fullName evidence="3">Uncharacterized protein</fullName>
    </submittedName>
</protein>
<organism evidence="2 3">
    <name type="scientific">Salmo salar</name>
    <name type="common">Atlantic salmon</name>
    <dbReference type="NCBI Taxonomy" id="8030"/>
    <lineage>
        <taxon>Eukaryota</taxon>
        <taxon>Metazoa</taxon>
        <taxon>Chordata</taxon>
        <taxon>Craniata</taxon>
        <taxon>Vertebrata</taxon>
        <taxon>Euteleostomi</taxon>
        <taxon>Actinopterygii</taxon>
        <taxon>Neopterygii</taxon>
        <taxon>Teleostei</taxon>
        <taxon>Protacanthopterygii</taxon>
        <taxon>Salmoniformes</taxon>
        <taxon>Salmonidae</taxon>
        <taxon>Salmoninae</taxon>
        <taxon>Salmo</taxon>
    </lineage>
</organism>
<gene>
    <name evidence="3" type="primary">LOC123729646</name>
</gene>
<evidence type="ECO:0000313" key="2">
    <source>
        <dbReference type="Proteomes" id="UP001652741"/>
    </source>
</evidence>
<feature type="compositionally biased region" description="Basic and acidic residues" evidence="1">
    <location>
        <begin position="157"/>
        <end position="181"/>
    </location>
</feature>
<feature type="region of interest" description="Disordered" evidence="1">
    <location>
        <begin position="1"/>
        <end position="45"/>
    </location>
</feature>
<feature type="region of interest" description="Disordered" evidence="1">
    <location>
        <begin position="152"/>
        <end position="193"/>
    </location>
</feature>
<reference evidence="3" key="1">
    <citation type="submission" date="2025-08" db="UniProtKB">
        <authorList>
            <consortium name="RefSeq"/>
        </authorList>
    </citation>
    <scope>IDENTIFICATION</scope>
</reference>
<dbReference type="Proteomes" id="UP001652741">
    <property type="component" value="Chromosome ssa22"/>
</dbReference>
<accession>A0ABM3DQK6</accession>
<keyword evidence="2" id="KW-1185">Reference proteome</keyword>
<evidence type="ECO:0000313" key="3">
    <source>
        <dbReference type="RefSeq" id="XP_045561091.1"/>
    </source>
</evidence>
<proteinExistence type="predicted"/>
<sequence length="337" mass="37754">MEEPLQHIGTKSQSTRSRSSRSSKQSSRSSTASSAAIKARAKANGGDLCTHYAEKEASVMELKAELEASLLKQKAGLNASVYVLQVERAADVALAEAAAFETAVGSERRDLRKELDTGPQPLSPVQRTCEYVQQHARPYFAELPFEVETQELSVDPATRHNPESSKQRSMSRDSPFKRNEQQHGGNGKQAHFQTHTNSFPESQVASDLTKYQLCHEMVSSGLLKFDDRPENYWAWKASFLNATRNLNLSAREELDLITKWLGAESSEQAKRIRSVHILNATAELNVVWQRLEECYGTPEVTENALLKKIDFPKLSNKDNHKLRELGDLLLELECAKV</sequence>
<dbReference type="PANTHER" id="PTHR47331">
    <property type="entry name" value="PHD-TYPE DOMAIN-CONTAINING PROTEIN"/>
    <property type="match status" value="1"/>
</dbReference>
<feature type="compositionally biased region" description="Low complexity" evidence="1">
    <location>
        <begin position="11"/>
        <end position="38"/>
    </location>
</feature>
<dbReference type="GeneID" id="123729646"/>
<evidence type="ECO:0000256" key="1">
    <source>
        <dbReference type="SAM" id="MobiDB-lite"/>
    </source>
</evidence>
<feature type="compositionally biased region" description="Basic and acidic residues" evidence="1">
    <location>
        <begin position="106"/>
        <end position="116"/>
    </location>
</feature>
<dbReference type="RefSeq" id="XP_045561091.1">
    <property type="nucleotide sequence ID" value="XM_045705135.1"/>
</dbReference>
<name>A0ABM3DQK6_SALSA</name>
<feature type="region of interest" description="Disordered" evidence="1">
    <location>
        <begin position="103"/>
        <end position="124"/>
    </location>
</feature>
<dbReference type="PANTHER" id="PTHR47331:SF7">
    <property type="match status" value="1"/>
</dbReference>